<dbReference type="Gene3D" id="3.90.1140.10">
    <property type="entry name" value="Cyclic phosphodiesterase"/>
    <property type="match status" value="1"/>
</dbReference>
<dbReference type="GO" id="GO:0006355">
    <property type="term" value="P:regulation of DNA-templated transcription"/>
    <property type="evidence" value="ECO:0007669"/>
    <property type="project" value="TreeGrafter"/>
</dbReference>
<feature type="compositionally biased region" description="Basic and acidic residues" evidence="1">
    <location>
        <begin position="415"/>
        <end position="433"/>
    </location>
</feature>
<dbReference type="InterPro" id="IPR009210">
    <property type="entry name" value="ASCC1"/>
</dbReference>
<accession>S8F6T6</accession>
<dbReference type="GO" id="GO:0006307">
    <property type="term" value="P:DNA alkylation repair"/>
    <property type="evidence" value="ECO:0007669"/>
    <property type="project" value="InterPro"/>
</dbReference>
<feature type="compositionally biased region" description="Basic residues" evidence="1">
    <location>
        <begin position="176"/>
        <end position="185"/>
    </location>
</feature>
<feature type="region of interest" description="Disordered" evidence="1">
    <location>
        <begin position="25"/>
        <end position="85"/>
    </location>
</feature>
<evidence type="ECO:0000256" key="1">
    <source>
        <dbReference type="SAM" id="MobiDB-lite"/>
    </source>
</evidence>
<gene>
    <name evidence="3" type="ORF">FOMPIDRAFT_117409</name>
</gene>
<dbReference type="AlphaFoldDB" id="S8F6T6"/>
<protein>
    <recommendedName>
        <fullName evidence="2">A-kinase anchor protein 7-like phosphoesterase domain-containing protein</fullName>
    </recommendedName>
</protein>
<proteinExistence type="predicted"/>
<feature type="domain" description="A-kinase anchor protein 7-like phosphoesterase" evidence="2">
    <location>
        <begin position="189"/>
        <end position="244"/>
    </location>
</feature>
<feature type="domain" description="A-kinase anchor protein 7-like phosphoesterase" evidence="2">
    <location>
        <begin position="269"/>
        <end position="371"/>
    </location>
</feature>
<dbReference type="eggNOG" id="KOG2814">
    <property type="taxonomic scope" value="Eukaryota"/>
</dbReference>
<feature type="compositionally biased region" description="Basic residues" evidence="1">
    <location>
        <begin position="126"/>
        <end position="146"/>
    </location>
</feature>
<feature type="region of interest" description="Disordered" evidence="1">
    <location>
        <begin position="98"/>
        <end position="185"/>
    </location>
</feature>
<evidence type="ECO:0000259" key="2">
    <source>
        <dbReference type="Pfam" id="PF10469"/>
    </source>
</evidence>
<feature type="compositionally biased region" description="Acidic residues" evidence="1">
    <location>
        <begin position="98"/>
        <end position="119"/>
    </location>
</feature>
<name>S8F6T6_FOMSC</name>
<organism evidence="3 4">
    <name type="scientific">Fomitopsis schrenkii</name>
    <name type="common">Brown rot fungus</name>
    <dbReference type="NCBI Taxonomy" id="2126942"/>
    <lineage>
        <taxon>Eukaryota</taxon>
        <taxon>Fungi</taxon>
        <taxon>Dikarya</taxon>
        <taxon>Basidiomycota</taxon>
        <taxon>Agaricomycotina</taxon>
        <taxon>Agaricomycetes</taxon>
        <taxon>Polyporales</taxon>
        <taxon>Fomitopsis</taxon>
    </lineage>
</organism>
<dbReference type="Proteomes" id="UP000015241">
    <property type="component" value="Unassembled WGS sequence"/>
</dbReference>
<feature type="region of interest" description="Disordered" evidence="1">
    <location>
        <begin position="392"/>
        <end position="433"/>
    </location>
</feature>
<dbReference type="HOGENOM" id="CLU_044606_1_1_1"/>
<evidence type="ECO:0000313" key="3">
    <source>
        <dbReference type="EMBL" id="EPS94614.1"/>
    </source>
</evidence>
<dbReference type="InterPro" id="IPR019510">
    <property type="entry name" value="AKAP7-like_phosphoesterase"/>
</dbReference>
<evidence type="ECO:0000313" key="4">
    <source>
        <dbReference type="Proteomes" id="UP000015241"/>
    </source>
</evidence>
<reference evidence="3 4" key="1">
    <citation type="journal article" date="2012" name="Science">
        <title>The Paleozoic origin of enzymatic lignin decomposition reconstructed from 31 fungal genomes.</title>
        <authorList>
            <person name="Floudas D."/>
            <person name="Binder M."/>
            <person name="Riley R."/>
            <person name="Barry K."/>
            <person name="Blanchette R.A."/>
            <person name="Henrissat B."/>
            <person name="Martinez A.T."/>
            <person name="Otillar R."/>
            <person name="Spatafora J.W."/>
            <person name="Yadav J.S."/>
            <person name="Aerts A."/>
            <person name="Benoit I."/>
            <person name="Boyd A."/>
            <person name="Carlson A."/>
            <person name="Copeland A."/>
            <person name="Coutinho P.M."/>
            <person name="de Vries R.P."/>
            <person name="Ferreira P."/>
            <person name="Findley K."/>
            <person name="Foster B."/>
            <person name="Gaskell J."/>
            <person name="Glotzer D."/>
            <person name="Gorecki P."/>
            <person name="Heitman J."/>
            <person name="Hesse C."/>
            <person name="Hori C."/>
            <person name="Igarashi K."/>
            <person name="Jurgens J.A."/>
            <person name="Kallen N."/>
            <person name="Kersten P."/>
            <person name="Kohler A."/>
            <person name="Kuees U."/>
            <person name="Kumar T.K.A."/>
            <person name="Kuo A."/>
            <person name="LaButti K."/>
            <person name="Larrondo L.F."/>
            <person name="Lindquist E."/>
            <person name="Ling A."/>
            <person name="Lombard V."/>
            <person name="Lucas S."/>
            <person name="Lundell T."/>
            <person name="Martin R."/>
            <person name="McLaughlin D.J."/>
            <person name="Morgenstern I."/>
            <person name="Morin E."/>
            <person name="Murat C."/>
            <person name="Nagy L.G."/>
            <person name="Nolan M."/>
            <person name="Ohm R.A."/>
            <person name="Patyshakuliyeva A."/>
            <person name="Rokas A."/>
            <person name="Ruiz-Duenas F.J."/>
            <person name="Sabat G."/>
            <person name="Salamov A."/>
            <person name="Samejima M."/>
            <person name="Schmutz J."/>
            <person name="Slot J.C."/>
            <person name="St John F."/>
            <person name="Stenlid J."/>
            <person name="Sun H."/>
            <person name="Sun S."/>
            <person name="Syed K."/>
            <person name="Tsang A."/>
            <person name="Wiebenga A."/>
            <person name="Young D."/>
            <person name="Pisabarro A."/>
            <person name="Eastwood D.C."/>
            <person name="Martin F."/>
            <person name="Cullen D."/>
            <person name="Grigoriev I.V."/>
            <person name="Hibbett D.S."/>
        </authorList>
    </citation>
    <scope>NUCLEOTIDE SEQUENCE</scope>
    <source>
        <strain evidence="4">FP-58527</strain>
    </source>
</reference>
<feature type="region of interest" description="Disordered" evidence="1">
    <location>
        <begin position="248"/>
        <end position="267"/>
    </location>
</feature>
<dbReference type="GO" id="GO:0005634">
    <property type="term" value="C:nucleus"/>
    <property type="evidence" value="ECO:0007669"/>
    <property type="project" value="TreeGrafter"/>
</dbReference>
<keyword evidence="4" id="KW-1185">Reference proteome</keyword>
<dbReference type="EMBL" id="KE504227">
    <property type="protein sequence ID" value="EPS94614.1"/>
    <property type="molecule type" value="Genomic_DNA"/>
</dbReference>
<sequence>MHAGPRLFARPFFLSLHSHRLALARRTVVPTPPSRRMDPEADTTAPRGRRGRGRGFRGRGRGRPRGQGRGRGAAILNGEDGPHYSEYESTARIEEIVDTDEVAPAEDVEVEGTPEETAEPDTGRGGRGRGRGRGRRGSWRRRRGRGRGGAPAEDGHVDADANTGEQATAGSESRPARQRRGRPPKQHLTHFLSLPIGHHAQLQKSVSAFTDALLAADPAIDGLDPTLVVPPRRLHLTLGVMSLAVPHGGSDAVSPSEAAEPTSAEEKPTLERAIAHLESLKPLIKDLLAGEKLRIELSVVDIMHGGADRASVMWVGPPKEGELVARLQAVADSVNDAFKSAGFLVDEGRSLKLHCTVLNTKHRKPRPKWGERTFFSYTSVLTSDALRAIALDPDTLTPPPAGPSTNNEPEGAAARGDKGKAREHGPKRRDPVRVDLGTWDIDEVQICEMGSHGPEGEYVCVGKIALD</sequence>
<dbReference type="PANTHER" id="PTHR13360:SF1">
    <property type="entry name" value="ACTIVATING SIGNAL COINTEGRATOR 1 COMPLEX SUBUNIT 1"/>
    <property type="match status" value="1"/>
</dbReference>
<dbReference type="PANTHER" id="PTHR13360">
    <property type="entry name" value="ACTIVATING SIGNAL COINTEGRATOR 1 COMPLEX SUBUNIT 1"/>
    <property type="match status" value="1"/>
</dbReference>
<dbReference type="STRING" id="743788.S8F6T6"/>
<dbReference type="InParanoid" id="S8F6T6"/>
<dbReference type="Pfam" id="PF10469">
    <property type="entry name" value="AKAP7_NLS"/>
    <property type="match status" value="2"/>
</dbReference>
<dbReference type="OrthoDB" id="277832at2759"/>
<feature type="compositionally biased region" description="Basic residues" evidence="1">
    <location>
        <begin position="47"/>
        <end position="68"/>
    </location>
</feature>